<dbReference type="KEGG" id="rpod:E0E05_05115"/>
<proteinExistence type="predicted"/>
<reference evidence="2 3" key="1">
    <citation type="journal article" date="2017" name="Int. J. Syst. Evol. Microbiol.">
        <title>Roseitalea porphyridii gen. nov., sp. nov., isolated from a red alga, and reclassification of Hoeflea suaedae Chung et al. 2013 as Pseudohoeflea suaedae gen. nov., comb. nov.</title>
        <authorList>
            <person name="Hyeon J.W."/>
            <person name="Jeong S.E."/>
            <person name="Baek K."/>
            <person name="Jeon C.O."/>
        </authorList>
    </citation>
    <scope>NUCLEOTIDE SEQUENCE [LARGE SCALE GENOMIC DNA]</scope>
    <source>
        <strain evidence="2 3">MA7-20</strain>
    </source>
</reference>
<feature type="domain" description="SpoVT-AbrB" evidence="1">
    <location>
        <begin position="6"/>
        <end position="51"/>
    </location>
</feature>
<protein>
    <submittedName>
        <fullName evidence="2">AbrB family transcriptional regulator</fullName>
    </submittedName>
</protein>
<dbReference type="GO" id="GO:0003677">
    <property type="term" value="F:DNA binding"/>
    <property type="evidence" value="ECO:0007669"/>
    <property type="project" value="InterPro"/>
</dbReference>
<dbReference type="SUPFAM" id="SSF89447">
    <property type="entry name" value="AbrB/MazE/MraZ-like"/>
    <property type="match status" value="1"/>
</dbReference>
<dbReference type="Proteomes" id="UP000293719">
    <property type="component" value="Chromosome"/>
</dbReference>
<organism evidence="2 3">
    <name type="scientific">Roseitalea porphyridii</name>
    <dbReference type="NCBI Taxonomy" id="1852022"/>
    <lineage>
        <taxon>Bacteria</taxon>
        <taxon>Pseudomonadati</taxon>
        <taxon>Pseudomonadota</taxon>
        <taxon>Alphaproteobacteria</taxon>
        <taxon>Hyphomicrobiales</taxon>
        <taxon>Ahrensiaceae</taxon>
        <taxon>Roseitalea</taxon>
    </lineage>
</organism>
<keyword evidence="3" id="KW-1185">Reference proteome</keyword>
<sequence>MTSVFSKITSKSQTVIPRQVRDLLGLKPGDRLRYRKTLAGIVIEKAGSAEDDPFAVFTEWSSAEDDKAYEGL</sequence>
<evidence type="ECO:0000313" key="3">
    <source>
        <dbReference type="Proteomes" id="UP000293719"/>
    </source>
</evidence>
<dbReference type="Pfam" id="PF04014">
    <property type="entry name" value="MazE_antitoxin"/>
    <property type="match status" value="1"/>
</dbReference>
<dbReference type="NCBIfam" id="TIGR01439">
    <property type="entry name" value="lp_hng_hel_AbrB"/>
    <property type="match status" value="1"/>
</dbReference>
<accession>A0A4P6UZS1</accession>
<dbReference type="SMART" id="SM00966">
    <property type="entry name" value="SpoVT_AbrB"/>
    <property type="match status" value="1"/>
</dbReference>
<evidence type="ECO:0000259" key="1">
    <source>
        <dbReference type="SMART" id="SM00966"/>
    </source>
</evidence>
<dbReference type="InterPro" id="IPR037914">
    <property type="entry name" value="SpoVT-AbrB_sf"/>
</dbReference>
<dbReference type="EMBL" id="CP036532">
    <property type="protein sequence ID" value="QBK30033.1"/>
    <property type="molecule type" value="Genomic_DNA"/>
</dbReference>
<gene>
    <name evidence="2" type="ORF">E0E05_05115</name>
</gene>
<dbReference type="GeneID" id="90766670"/>
<name>A0A4P6UZS1_9HYPH</name>
<dbReference type="InterPro" id="IPR007159">
    <property type="entry name" value="SpoVT-AbrB_dom"/>
</dbReference>
<dbReference type="AlphaFoldDB" id="A0A4P6UZS1"/>
<evidence type="ECO:0000313" key="2">
    <source>
        <dbReference type="EMBL" id="QBK30033.1"/>
    </source>
</evidence>
<dbReference type="RefSeq" id="WP_131615738.1">
    <property type="nucleotide sequence ID" value="NZ_CP036532.1"/>
</dbReference>
<dbReference type="Gene3D" id="2.10.260.10">
    <property type="match status" value="1"/>
</dbReference>
<dbReference type="OrthoDB" id="9809003at2"/>